<dbReference type="GO" id="GO:0005345">
    <property type="term" value="F:purine nucleobase transmembrane transporter activity"/>
    <property type="evidence" value="ECO:0007669"/>
    <property type="project" value="TreeGrafter"/>
</dbReference>
<feature type="transmembrane region" description="Helical" evidence="7">
    <location>
        <begin position="91"/>
        <end position="115"/>
    </location>
</feature>
<reference evidence="8" key="1">
    <citation type="submission" date="2009-09" db="EMBL/GenBank/DDBJ databases">
        <authorList>
            <person name="Weinstock G."/>
            <person name="Sodergren E."/>
            <person name="Clifton S."/>
            <person name="Fulton L."/>
            <person name="Fulton B."/>
            <person name="Courtney L."/>
            <person name="Fronick C."/>
            <person name="Harrison M."/>
            <person name="Strong C."/>
            <person name="Farmer C."/>
            <person name="Delahaunty K."/>
            <person name="Markovic C."/>
            <person name="Hall O."/>
            <person name="Minx P."/>
            <person name="Tomlinson C."/>
            <person name="Mitreva M."/>
            <person name="Nelson J."/>
            <person name="Hou S."/>
            <person name="Wollam A."/>
            <person name="Pepin K.H."/>
            <person name="Johnson M."/>
            <person name="Bhonagiri V."/>
            <person name="Nash W.E."/>
            <person name="Warren W."/>
            <person name="Chinwalla A."/>
            <person name="Mardis E.R."/>
            <person name="Wilson R.K."/>
        </authorList>
    </citation>
    <scope>NUCLEOTIDE SEQUENCE [LARGE SCALE GENOMIC DNA]</scope>
    <source>
        <strain evidence="8">DSM 15470</strain>
    </source>
</reference>
<accession>C9LPT4</accession>
<evidence type="ECO:0000313" key="8">
    <source>
        <dbReference type="EMBL" id="EEW97570.1"/>
    </source>
</evidence>
<feature type="transmembrane region" description="Helical" evidence="7">
    <location>
        <begin position="121"/>
        <end position="140"/>
    </location>
</feature>
<feature type="transmembrane region" description="Helical" evidence="7">
    <location>
        <begin position="147"/>
        <end position="167"/>
    </location>
</feature>
<evidence type="ECO:0000256" key="6">
    <source>
        <dbReference type="ARBA" id="ARBA00023136"/>
    </source>
</evidence>
<protein>
    <submittedName>
        <fullName evidence="8">Permease</fullName>
    </submittedName>
</protein>
<evidence type="ECO:0000256" key="3">
    <source>
        <dbReference type="ARBA" id="ARBA00022448"/>
    </source>
</evidence>
<comment type="subcellular location">
    <subcellularLocation>
        <location evidence="1">Endomembrane system</location>
        <topology evidence="1">Multi-pass membrane protein</topology>
    </subcellularLocation>
</comment>
<dbReference type="InterPro" id="IPR006043">
    <property type="entry name" value="NCS2"/>
</dbReference>
<keyword evidence="4 7" id="KW-0812">Transmembrane</keyword>
<organism evidence="8 9">
    <name type="scientific">Dialister invisus DSM 15470</name>
    <dbReference type="NCBI Taxonomy" id="592028"/>
    <lineage>
        <taxon>Bacteria</taxon>
        <taxon>Bacillati</taxon>
        <taxon>Bacillota</taxon>
        <taxon>Negativicutes</taxon>
        <taxon>Veillonellales</taxon>
        <taxon>Veillonellaceae</taxon>
        <taxon>Dialister</taxon>
    </lineage>
</organism>
<dbReference type="PANTHER" id="PTHR43337:SF1">
    <property type="entry name" value="XANTHINE_URACIL PERMEASE C887.17-RELATED"/>
    <property type="match status" value="1"/>
</dbReference>
<dbReference type="EMBL" id="ACIM02000001">
    <property type="protein sequence ID" value="EEW97570.1"/>
    <property type="molecule type" value="Genomic_DNA"/>
</dbReference>
<evidence type="ECO:0000256" key="7">
    <source>
        <dbReference type="SAM" id="Phobius"/>
    </source>
</evidence>
<comment type="similarity">
    <text evidence="2">Belongs to the nucleobase:cation symporter-2 (NCS2) (TC 2.A.40) family. Azg-like subfamily.</text>
</comment>
<dbReference type="InterPro" id="IPR045018">
    <property type="entry name" value="Azg-like"/>
</dbReference>
<comment type="caution">
    <text evidence="8">The sequence shown here is derived from an EMBL/GenBank/DDBJ whole genome shotgun (WGS) entry which is preliminary data.</text>
</comment>
<feature type="transmembrane region" description="Helical" evidence="7">
    <location>
        <begin position="383"/>
        <end position="405"/>
    </location>
</feature>
<evidence type="ECO:0000256" key="2">
    <source>
        <dbReference type="ARBA" id="ARBA00005697"/>
    </source>
</evidence>
<feature type="transmembrane region" description="Helical" evidence="7">
    <location>
        <begin position="173"/>
        <end position="195"/>
    </location>
</feature>
<feature type="transmembrane region" description="Helical" evidence="7">
    <location>
        <begin position="341"/>
        <end position="363"/>
    </location>
</feature>
<keyword evidence="5 7" id="KW-1133">Transmembrane helix</keyword>
<dbReference type="Proteomes" id="UP000004736">
    <property type="component" value="Unassembled WGS sequence"/>
</dbReference>
<keyword evidence="6 7" id="KW-0472">Membrane</keyword>
<dbReference type="Pfam" id="PF00860">
    <property type="entry name" value="Xan_ur_permease"/>
    <property type="match status" value="1"/>
</dbReference>
<dbReference type="HOGENOM" id="CLU_024508_0_1_9"/>
<proteinExistence type="inferred from homology"/>
<dbReference type="AlphaFoldDB" id="C9LPT4"/>
<evidence type="ECO:0000313" key="9">
    <source>
        <dbReference type="Proteomes" id="UP000004736"/>
    </source>
</evidence>
<evidence type="ECO:0000256" key="4">
    <source>
        <dbReference type="ARBA" id="ARBA00022692"/>
    </source>
</evidence>
<dbReference type="eggNOG" id="COG2252">
    <property type="taxonomic scope" value="Bacteria"/>
</dbReference>
<dbReference type="STRING" id="592028.GCWU000321_01564"/>
<sequence length="530" mass="56420">MDSRRGTRHPRGQILQILIICPLYKAGFPAEFPLPDYTPKEENPLPPPCKNLIMIHIVGKAERRNFMEQQSGFLDRIFHLKENHTSVRTEIMAGITTFMTMAYILAVNPGIMSAAGMDKGALLTATALAAFIGTILMALFANYPFALAPGMGLNAFFAFTVVGQMGYSWQTALAAVCLEGVIFIILSLTNVREAIFNAIPINLKRAVSAGIGLFIAFIGLVSANIIVANPATKVSLFSFKGAIAAGTFHTVGVPVLLAILGVLFTGILMVKKVRGNILWGILFTWGLGILCELTGLYIPDPAKGAFSTLPDLSAGIASFTPVSLSPIFMQLDFSKVMSPDFFVVLFAFLFVDIFDTLGTLVGVSSKANMLDEEGKLPRIKGALMADAVATTIGAGLGVSTTTTFVESAAGVSEGGRTGLTAVTVAVLFALSLFLSPFFLAIPAFATAPALIIVGFLMFTAVTGINFSDPTEAIPAYIAILAMPFTYSIAEGISFGIITYTVMNALTGNGKKISALMYILTILFIGKYIFL</sequence>
<dbReference type="GO" id="GO:0012505">
    <property type="term" value="C:endomembrane system"/>
    <property type="evidence" value="ECO:0007669"/>
    <property type="project" value="UniProtKB-SubCell"/>
</dbReference>
<dbReference type="PANTHER" id="PTHR43337">
    <property type="entry name" value="XANTHINE/URACIL PERMEASE C887.17-RELATED"/>
    <property type="match status" value="1"/>
</dbReference>
<evidence type="ECO:0000256" key="1">
    <source>
        <dbReference type="ARBA" id="ARBA00004127"/>
    </source>
</evidence>
<feature type="transmembrane region" description="Helical" evidence="7">
    <location>
        <begin position="417"/>
        <end position="440"/>
    </location>
</feature>
<feature type="transmembrane region" description="Helical" evidence="7">
    <location>
        <begin position="207"/>
        <end position="228"/>
    </location>
</feature>
<dbReference type="GO" id="GO:0005886">
    <property type="term" value="C:plasma membrane"/>
    <property type="evidence" value="ECO:0007669"/>
    <property type="project" value="TreeGrafter"/>
</dbReference>
<feature type="transmembrane region" description="Helical" evidence="7">
    <location>
        <begin position="248"/>
        <end position="270"/>
    </location>
</feature>
<feature type="transmembrane region" description="Helical" evidence="7">
    <location>
        <begin position="277"/>
        <end position="298"/>
    </location>
</feature>
<keyword evidence="9" id="KW-1185">Reference proteome</keyword>
<feature type="transmembrane region" description="Helical" evidence="7">
    <location>
        <begin position="473"/>
        <end position="500"/>
    </location>
</feature>
<evidence type="ECO:0000256" key="5">
    <source>
        <dbReference type="ARBA" id="ARBA00022989"/>
    </source>
</evidence>
<gene>
    <name evidence="8" type="ORF">GCWU000321_01564</name>
</gene>
<feature type="transmembrane region" description="Helical" evidence="7">
    <location>
        <begin position="512"/>
        <end position="529"/>
    </location>
</feature>
<name>C9LPT4_9FIRM</name>
<feature type="transmembrane region" description="Helical" evidence="7">
    <location>
        <begin position="447"/>
        <end position="467"/>
    </location>
</feature>
<keyword evidence="3" id="KW-0813">Transport</keyword>